<evidence type="ECO:0000313" key="3">
    <source>
        <dbReference type="Proteomes" id="UP000286268"/>
    </source>
</evidence>
<dbReference type="PANTHER" id="PTHR32305:SF17">
    <property type="entry name" value="TRNA NUCLEASE WAPA"/>
    <property type="match status" value="1"/>
</dbReference>
<evidence type="ECO:0000256" key="1">
    <source>
        <dbReference type="SAM" id="MobiDB-lite"/>
    </source>
</evidence>
<dbReference type="InterPro" id="IPR006530">
    <property type="entry name" value="YD"/>
</dbReference>
<dbReference type="RefSeq" id="WP_128214485.1">
    <property type="nucleotide sequence ID" value="NZ_CP025746.1"/>
</dbReference>
<dbReference type="KEGG" id="cmah:C1I91_20195"/>
<dbReference type="PANTHER" id="PTHR32305">
    <property type="match status" value="1"/>
</dbReference>
<proteinExistence type="predicted"/>
<dbReference type="Gene3D" id="2.180.10.10">
    <property type="entry name" value="RHS repeat-associated core"/>
    <property type="match status" value="1"/>
</dbReference>
<organism evidence="2 3">
    <name type="scientific">Clostridium manihotivorum</name>
    <dbReference type="NCBI Taxonomy" id="2320868"/>
    <lineage>
        <taxon>Bacteria</taxon>
        <taxon>Bacillati</taxon>
        <taxon>Bacillota</taxon>
        <taxon>Clostridia</taxon>
        <taxon>Eubacteriales</taxon>
        <taxon>Clostridiaceae</taxon>
        <taxon>Clostridium</taxon>
    </lineage>
</organism>
<dbReference type="EMBL" id="CP025746">
    <property type="protein sequence ID" value="QAA33761.1"/>
    <property type="molecule type" value="Genomic_DNA"/>
</dbReference>
<sequence length="251" mass="28362">MNLNGSEYYYIRNAQGDIIGLIDNTGTQVVSYTYDTWGKIISTTGILGSTVGAKNPYRYRGYRYDTETGLYYLQSRYYNPDWGRVINADDTDQLNNTNEDLLDYSMFAYCNNNPVNKIDSDGRFAFALGIYAIPGIGEVALGITVSGMALYGAYRAGTWVRHKINSYSIKYSKTKEPASSGSLQKEVEKWQAPREVDRVDKPHVSGQKPHVHFKDGTFLNNDGTIHDAHKGTPKPNNKTKKWLNKKGWQVR</sequence>
<dbReference type="NCBIfam" id="TIGR03696">
    <property type="entry name" value="Rhs_assc_core"/>
    <property type="match status" value="1"/>
</dbReference>
<name>A0A410DXJ1_9CLOT</name>
<dbReference type="InterPro" id="IPR022385">
    <property type="entry name" value="Rhs_assc_core"/>
</dbReference>
<feature type="region of interest" description="Disordered" evidence="1">
    <location>
        <begin position="178"/>
        <end position="251"/>
    </location>
</feature>
<dbReference type="Proteomes" id="UP000286268">
    <property type="component" value="Chromosome"/>
</dbReference>
<accession>A0A410DXJ1</accession>
<gene>
    <name evidence="2" type="ORF">C1I91_20195</name>
</gene>
<reference evidence="2 3" key="1">
    <citation type="submission" date="2018-01" db="EMBL/GenBank/DDBJ databases">
        <title>Genome Sequencing and Assembly of Anaerobacter polyendosporus strain CT4.</title>
        <authorList>
            <person name="Tachaapaikoon C."/>
            <person name="Sutheeworapong S."/>
            <person name="Jenjaroenpun P."/>
            <person name="Wongsurawat T."/>
            <person name="Nookeaw I."/>
            <person name="Cheawchanlertfa P."/>
            <person name="Kosugi A."/>
            <person name="Cheevadhanarak S."/>
            <person name="Ratanakhanokchai K."/>
        </authorList>
    </citation>
    <scope>NUCLEOTIDE SEQUENCE [LARGE SCALE GENOMIC DNA]</scope>
    <source>
        <strain evidence="2 3">CT4</strain>
    </source>
</reference>
<dbReference type="OrthoDB" id="9815752at2"/>
<dbReference type="AlphaFoldDB" id="A0A410DXJ1"/>
<protein>
    <submittedName>
        <fullName evidence="2">Wall-associated protein</fullName>
    </submittedName>
</protein>
<feature type="compositionally biased region" description="Basic and acidic residues" evidence="1">
    <location>
        <begin position="185"/>
        <end position="203"/>
    </location>
</feature>
<dbReference type="NCBIfam" id="TIGR01643">
    <property type="entry name" value="YD_repeat_2x"/>
    <property type="match status" value="1"/>
</dbReference>
<keyword evidence="3" id="KW-1185">Reference proteome</keyword>
<dbReference type="InterPro" id="IPR050708">
    <property type="entry name" value="T6SS_VgrG/RHS"/>
</dbReference>
<evidence type="ECO:0000313" key="2">
    <source>
        <dbReference type="EMBL" id="QAA33761.1"/>
    </source>
</evidence>